<dbReference type="EMBL" id="JAHESC010000004">
    <property type="protein sequence ID" value="MBT1685739.1"/>
    <property type="molecule type" value="Genomic_DNA"/>
</dbReference>
<comment type="caution">
    <text evidence="4">The sequence shown here is derived from an EMBL/GenBank/DDBJ whole genome shotgun (WGS) entry which is preliminary data.</text>
</comment>
<reference evidence="4 5" key="1">
    <citation type="submission" date="2021-05" db="EMBL/GenBank/DDBJ databases">
        <title>A Polyphasic approach of four new species of the genus Ohtaekwangia: Ohtaekwangia histidinii sp. nov., Ohtaekwangia cretensis sp. nov., Ohtaekwangia indiensis sp. nov., Ohtaekwangia reichenbachii sp. nov. from diverse environment.</title>
        <authorList>
            <person name="Octaviana S."/>
        </authorList>
    </citation>
    <scope>NUCLEOTIDE SEQUENCE [LARGE SCALE GENOMIC DNA]</scope>
    <source>
        <strain evidence="4 5">PWU37</strain>
    </source>
</reference>
<feature type="domain" description="Ketoreductase" evidence="3">
    <location>
        <begin position="9"/>
        <end position="196"/>
    </location>
</feature>
<comment type="similarity">
    <text evidence="1">Belongs to the short-chain dehydrogenases/reductases (SDR) family.</text>
</comment>
<accession>A0AAP2D625</accession>
<dbReference type="PANTHER" id="PTHR42879">
    <property type="entry name" value="3-OXOACYL-(ACYL-CARRIER-PROTEIN) REDUCTASE"/>
    <property type="match status" value="1"/>
</dbReference>
<dbReference type="AlphaFoldDB" id="A0AAP2D625"/>
<dbReference type="Proteomes" id="UP001319180">
    <property type="component" value="Unassembled WGS sequence"/>
</dbReference>
<dbReference type="FunFam" id="3.40.50.720:FF:000173">
    <property type="entry name" value="3-oxoacyl-[acyl-carrier protein] reductase"/>
    <property type="match status" value="1"/>
</dbReference>
<sequence length="249" mass="26785">MSTTPSTSRYAMVTGGSRGIGRAICVRLAEQGYNILINYKSNDTEAENTRALVEAKNVRAELMKFDVSDKAAVEQVFGGWIEKNPDKAVEVLVNNAGIRQDAMMIWMTQEQWDGVLGSSLGGFFQVTRQVLTSMLAKRYGRIVNVVSLSGIKGMPGQTNYSAAKAGVIGATKALAQETARRNVTVNAVAPGFIKTDMTQDLPEAELKKLIPMQRFGEPEEVAHAVAFLASPGASYITGTVLSINGGLYS</sequence>
<dbReference type="NCBIfam" id="NF009466">
    <property type="entry name" value="PRK12826.1-2"/>
    <property type="match status" value="1"/>
</dbReference>
<dbReference type="EC" id="1.1.1.100" evidence="4"/>
<dbReference type="Pfam" id="PF13561">
    <property type="entry name" value="adh_short_C2"/>
    <property type="match status" value="1"/>
</dbReference>
<evidence type="ECO:0000256" key="2">
    <source>
        <dbReference type="ARBA" id="ARBA00023002"/>
    </source>
</evidence>
<dbReference type="InterPro" id="IPR057326">
    <property type="entry name" value="KR_dom"/>
</dbReference>
<dbReference type="PRINTS" id="PR00081">
    <property type="entry name" value="GDHRDH"/>
</dbReference>
<dbReference type="PANTHER" id="PTHR42879:SF2">
    <property type="entry name" value="3-OXOACYL-[ACYL-CARRIER-PROTEIN] REDUCTASE FABG"/>
    <property type="match status" value="1"/>
</dbReference>
<gene>
    <name evidence="4" type="primary">fabG</name>
    <name evidence="4" type="ORF">KK078_04190</name>
</gene>
<dbReference type="NCBIfam" id="NF004200">
    <property type="entry name" value="PRK05653.1-5"/>
    <property type="match status" value="1"/>
</dbReference>
<dbReference type="Gene3D" id="3.40.50.720">
    <property type="entry name" value="NAD(P)-binding Rossmann-like Domain"/>
    <property type="match status" value="1"/>
</dbReference>
<evidence type="ECO:0000259" key="3">
    <source>
        <dbReference type="SMART" id="SM00822"/>
    </source>
</evidence>
<dbReference type="PRINTS" id="PR00080">
    <property type="entry name" value="SDRFAMILY"/>
</dbReference>
<dbReference type="RefSeq" id="WP_254088991.1">
    <property type="nucleotide sequence ID" value="NZ_JAHESC010000004.1"/>
</dbReference>
<evidence type="ECO:0000256" key="1">
    <source>
        <dbReference type="ARBA" id="ARBA00006484"/>
    </source>
</evidence>
<keyword evidence="5" id="KW-1185">Reference proteome</keyword>
<dbReference type="SUPFAM" id="SSF51735">
    <property type="entry name" value="NAD(P)-binding Rossmann-fold domains"/>
    <property type="match status" value="1"/>
</dbReference>
<evidence type="ECO:0000313" key="5">
    <source>
        <dbReference type="Proteomes" id="UP001319180"/>
    </source>
</evidence>
<dbReference type="InterPro" id="IPR002347">
    <property type="entry name" value="SDR_fam"/>
</dbReference>
<dbReference type="InterPro" id="IPR036291">
    <property type="entry name" value="NAD(P)-bd_dom_sf"/>
</dbReference>
<dbReference type="GO" id="GO:0004316">
    <property type="term" value="F:3-oxoacyl-[acyl-carrier-protein] reductase (NADPH) activity"/>
    <property type="evidence" value="ECO:0007669"/>
    <property type="project" value="UniProtKB-EC"/>
</dbReference>
<name>A0AAP2D625_9BACT</name>
<proteinExistence type="inferred from homology"/>
<dbReference type="SMART" id="SM00822">
    <property type="entry name" value="PKS_KR"/>
    <property type="match status" value="1"/>
</dbReference>
<keyword evidence="2 4" id="KW-0560">Oxidoreductase</keyword>
<dbReference type="InterPro" id="IPR050259">
    <property type="entry name" value="SDR"/>
</dbReference>
<organism evidence="4 5">
    <name type="scientific">Dawidia soli</name>
    <dbReference type="NCBI Taxonomy" id="2782352"/>
    <lineage>
        <taxon>Bacteria</taxon>
        <taxon>Pseudomonadati</taxon>
        <taxon>Bacteroidota</taxon>
        <taxon>Cytophagia</taxon>
        <taxon>Cytophagales</taxon>
        <taxon>Chryseotaleaceae</taxon>
        <taxon>Dawidia</taxon>
    </lineage>
</organism>
<evidence type="ECO:0000313" key="4">
    <source>
        <dbReference type="EMBL" id="MBT1685739.1"/>
    </source>
</evidence>
<protein>
    <submittedName>
        <fullName evidence="4">3-oxoacyl-ACP reductase FabG</fullName>
        <ecNumber evidence="4">1.1.1.100</ecNumber>
    </submittedName>
</protein>